<dbReference type="InterPro" id="IPR043504">
    <property type="entry name" value="Peptidase_S1_PA_chymotrypsin"/>
</dbReference>
<organism evidence="1 2">
    <name type="scientific">Gigaspora rosea</name>
    <dbReference type="NCBI Taxonomy" id="44941"/>
    <lineage>
        <taxon>Eukaryota</taxon>
        <taxon>Fungi</taxon>
        <taxon>Fungi incertae sedis</taxon>
        <taxon>Mucoromycota</taxon>
        <taxon>Glomeromycotina</taxon>
        <taxon>Glomeromycetes</taxon>
        <taxon>Diversisporales</taxon>
        <taxon>Gigasporaceae</taxon>
        <taxon>Gigaspora</taxon>
    </lineage>
</organism>
<dbReference type="Proteomes" id="UP000266673">
    <property type="component" value="Unassembled WGS sequence"/>
</dbReference>
<dbReference type="InterPro" id="IPR009003">
    <property type="entry name" value="Peptidase_S1_PA"/>
</dbReference>
<proteinExistence type="predicted"/>
<dbReference type="Gene3D" id="2.40.10.10">
    <property type="entry name" value="Trypsin-like serine proteases"/>
    <property type="match status" value="1"/>
</dbReference>
<dbReference type="OrthoDB" id="10388061at2759"/>
<dbReference type="EMBL" id="QKWP01000143">
    <property type="protein sequence ID" value="RIB26227.1"/>
    <property type="molecule type" value="Genomic_DNA"/>
</dbReference>
<evidence type="ECO:0008006" key="3">
    <source>
        <dbReference type="Google" id="ProtNLM"/>
    </source>
</evidence>
<gene>
    <name evidence="1" type="ORF">C2G38_2163911</name>
</gene>
<accession>A0A397VY14</accession>
<comment type="caution">
    <text evidence="1">The sequence shown here is derived from an EMBL/GenBank/DDBJ whole genome shotgun (WGS) entry which is preliminary data.</text>
</comment>
<keyword evidence="2" id="KW-1185">Reference proteome</keyword>
<sequence>MISEASDVVDVDVHVCKSGFTTHVVCGTVTELNVESSFQLSNGCTFIRRGMIDTSMGGIGGDSGGPVFSYSLIKLPYVSVVGITITGDESKPEYLPLSVILRVTMID</sequence>
<dbReference type="AlphaFoldDB" id="A0A397VY14"/>
<name>A0A397VY14_9GLOM</name>
<evidence type="ECO:0000313" key="2">
    <source>
        <dbReference type="Proteomes" id="UP000266673"/>
    </source>
</evidence>
<protein>
    <recommendedName>
        <fullName evidence="3">Peptidase S1 domain-containing protein</fullName>
    </recommendedName>
</protein>
<reference evidence="1 2" key="1">
    <citation type="submission" date="2018-06" db="EMBL/GenBank/DDBJ databases">
        <title>Comparative genomics reveals the genomic features of Rhizophagus irregularis, R. cerebriforme, R. diaphanum and Gigaspora rosea, and their symbiotic lifestyle signature.</title>
        <authorList>
            <person name="Morin E."/>
            <person name="San Clemente H."/>
            <person name="Chen E.C.H."/>
            <person name="De La Providencia I."/>
            <person name="Hainaut M."/>
            <person name="Kuo A."/>
            <person name="Kohler A."/>
            <person name="Murat C."/>
            <person name="Tang N."/>
            <person name="Roy S."/>
            <person name="Loubradou J."/>
            <person name="Henrissat B."/>
            <person name="Grigoriev I.V."/>
            <person name="Corradi N."/>
            <person name="Roux C."/>
            <person name="Martin F.M."/>
        </authorList>
    </citation>
    <scope>NUCLEOTIDE SEQUENCE [LARGE SCALE GENOMIC DNA]</scope>
    <source>
        <strain evidence="1 2">DAOM 194757</strain>
    </source>
</reference>
<dbReference type="SUPFAM" id="SSF50494">
    <property type="entry name" value="Trypsin-like serine proteases"/>
    <property type="match status" value="1"/>
</dbReference>
<evidence type="ECO:0000313" key="1">
    <source>
        <dbReference type="EMBL" id="RIB26227.1"/>
    </source>
</evidence>